<dbReference type="RefSeq" id="XP_007317044.1">
    <property type="nucleotide sequence ID" value="XM_007316982.1"/>
</dbReference>
<organism>
    <name type="scientific">Serpula lacrymans var. lacrymans (strain S7.9)</name>
    <name type="common">Dry rot fungus</name>
    <dbReference type="NCBI Taxonomy" id="578457"/>
    <lineage>
        <taxon>Eukaryota</taxon>
        <taxon>Fungi</taxon>
        <taxon>Dikarya</taxon>
        <taxon>Basidiomycota</taxon>
        <taxon>Agaricomycotina</taxon>
        <taxon>Agaricomycetes</taxon>
        <taxon>Agaricomycetidae</taxon>
        <taxon>Boletales</taxon>
        <taxon>Coniophorineae</taxon>
        <taxon>Serpulaceae</taxon>
        <taxon>Serpula</taxon>
    </lineage>
</organism>
<name>F8NS38_SERL9</name>
<gene>
    <name evidence="1" type="ORF">SERLADRAFT_447986</name>
</gene>
<dbReference type="EMBL" id="GL945432">
    <property type="protein sequence ID" value="EGO26871.1"/>
    <property type="molecule type" value="Genomic_DNA"/>
</dbReference>
<proteinExistence type="predicted"/>
<dbReference type="GeneID" id="18816432"/>
<dbReference type="Proteomes" id="UP000008064">
    <property type="component" value="Unassembled WGS sequence"/>
</dbReference>
<evidence type="ECO:0000313" key="1">
    <source>
        <dbReference type="EMBL" id="EGO26871.1"/>
    </source>
</evidence>
<reference evidence="1" key="1">
    <citation type="submission" date="2011-04" db="EMBL/GenBank/DDBJ databases">
        <title>Evolution of plant cell wall degrading machinery underlies the functional diversity of forest fungi.</title>
        <authorList>
            <consortium name="US DOE Joint Genome Institute (JGI-PGF)"/>
            <person name="Eastwood D.C."/>
            <person name="Floudas D."/>
            <person name="Binder M."/>
            <person name="Majcherczyk A."/>
            <person name="Schneider P."/>
            <person name="Aerts A."/>
            <person name="Asiegbu F.O."/>
            <person name="Baker S.E."/>
            <person name="Barry K."/>
            <person name="Bendiksby M."/>
            <person name="Blumentritt M."/>
            <person name="Coutinho P.M."/>
            <person name="Cullen D."/>
            <person name="Cullen D."/>
            <person name="Gathman A."/>
            <person name="Goodell B."/>
            <person name="Henrissat B."/>
            <person name="Ihrmark K."/>
            <person name="Kauserud H."/>
            <person name="Kohler A."/>
            <person name="LaButti K."/>
            <person name="Lapidus A."/>
            <person name="Lavin J.L."/>
            <person name="Lee Y.-H."/>
            <person name="Lindquist E."/>
            <person name="Lilly W."/>
            <person name="Lucas S."/>
            <person name="Morin E."/>
            <person name="Murat C."/>
            <person name="Oguiza J.A."/>
            <person name="Park J."/>
            <person name="Pisabarro A.G."/>
            <person name="Riley R."/>
            <person name="Rosling A."/>
            <person name="Salamov A."/>
            <person name="Schmidt O."/>
            <person name="Schmutz J."/>
            <person name="Skrede I."/>
            <person name="Stenlid J."/>
            <person name="Wiebenga A."/>
            <person name="Xie X."/>
            <person name="Kues U."/>
            <person name="Hibbett D.S."/>
            <person name="Hoffmeister D."/>
            <person name="Hogberg N."/>
            <person name="Martin F."/>
            <person name="Grigoriev I.V."/>
            <person name="Watkinson S.C."/>
        </authorList>
    </citation>
    <scope>NUCLEOTIDE SEQUENCE</scope>
    <source>
        <strain evidence="1">S7.9</strain>
    </source>
</reference>
<sequence length="63" mass="6718">MSQIPSGTIYSLASTSNTLQNFSVPTSQIFAPPPPNTHMTLPHFLNVPAHNNIHSAGDNSDSD</sequence>
<dbReference type="HOGENOM" id="CLU_2887208_0_0_1"/>
<accession>F8NS38</accession>
<protein>
    <submittedName>
        <fullName evidence="1">Uncharacterized protein</fullName>
    </submittedName>
</protein>
<dbReference type="KEGG" id="sla:SERLADRAFT_447986"/>
<dbReference type="AlphaFoldDB" id="F8NS38"/>